<dbReference type="GO" id="GO:0004175">
    <property type="term" value="F:endopeptidase activity"/>
    <property type="evidence" value="ECO:0007669"/>
    <property type="project" value="TreeGrafter"/>
</dbReference>
<evidence type="ECO:0000313" key="2">
    <source>
        <dbReference type="EMBL" id="VYU17253.1"/>
    </source>
</evidence>
<organism evidence="2">
    <name type="scientific">Peptoniphilus gorbachii</name>
    <dbReference type="NCBI Taxonomy" id="411567"/>
    <lineage>
        <taxon>Bacteria</taxon>
        <taxon>Bacillati</taxon>
        <taxon>Bacillota</taxon>
        <taxon>Tissierellia</taxon>
        <taxon>Tissierellales</taxon>
        <taxon>Peptoniphilaceae</taxon>
        <taxon>Peptoniphilus</taxon>
    </lineage>
</organism>
<protein>
    <submittedName>
        <fullName evidence="2">Putative CtpA-like serine protease</fullName>
        <ecNumber evidence="2">3.4.21.-</ecNumber>
    </submittedName>
</protein>
<gene>
    <name evidence="2" type="ORF">PGLFYP46_00425</name>
</gene>
<name>A0A6N3CUY3_9FIRM</name>
<dbReference type="EMBL" id="CACRUP010000023">
    <property type="protein sequence ID" value="VYU17253.1"/>
    <property type="molecule type" value="Genomic_DNA"/>
</dbReference>
<dbReference type="GO" id="GO:0008236">
    <property type="term" value="F:serine-type peptidase activity"/>
    <property type="evidence" value="ECO:0007669"/>
    <property type="project" value="InterPro"/>
</dbReference>
<proteinExistence type="predicted"/>
<dbReference type="PANTHER" id="PTHR32060:SF30">
    <property type="entry name" value="CARBOXY-TERMINAL PROCESSING PROTEASE CTPA"/>
    <property type="match status" value="1"/>
</dbReference>
<dbReference type="GO" id="GO:0030288">
    <property type="term" value="C:outer membrane-bounded periplasmic space"/>
    <property type="evidence" value="ECO:0007669"/>
    <property type="project" value="TreeGrafter"/>
</dbReference>
<dbReference type="RefSeq" id="WP_156702382.1">
    <property type="nucleotide sequence ID" value="NZ_CACRUP010000023.1"/>
</dbReference>
<dbReference type="PANTHER" id="PTHR32060">
    <property type="entry name" value="TAIL-SPECIFIC PROTEASE"/>
    <property type="match status" value="1"/>
</dbReference>
<keyword evidence="2" id="KW-0378">Hydrolase</keyword>
<dbReference type="Pfam" id="PF03572">
    <property type="entry name" value="Peptidase_S41"/>
    <property type="match status" value="1"/>
</dbReference>
<sequence length="346" mass="39342">MKKSTKIIMLVVILFLAGFYIYRSNSDYLKFRLTPYELSKEEAIAAINEMDKEGLYRDSQEWKDNKDDIVNKIDNSKHAGERVKILNEALNIIGGKNAAIFPIYHRNYEKYQKEEKPIPTSEVIDNVLFLKLPSICFDSKAVTENGIDYNKSILEYDKFIEEGLKAIRDNKDVLGYVIDLTDNGSTETRMTLLLSVSSLLNDGDLMKFLDKDDNIVGKDFLYKGVLCAEKDGKIQKIDKYKNETKVKKPICVIVNEKTLASAEYLTLALKDNANAKIIGTETMGLISSDKLVRINDGLIMILTDSKMLTPNGEEKVDYKKITPDIVCDEKEAKDKALEYILQEVKN</sequence>
<evidence type="ECO:0000259" key="1">
    <source>
        <dbReference type="SMART" id="SM00245"/>
    </source>
</evidence>
<dbReference type="InterPro" id="IPR005151">
    <property type="entry name" value="Tail-specific_protease"/>
</dbReference>
<dbReference type="InterPro" id="IPR029045">
    <property type="entry name" value="ClpP/crotonase-like_dom_sf"/>
</dbReference>
<dbReference type="GO" id="GO:0006508">
    <property type="term" value="P:proteolysis"/>
    <property type="evidence" value="ECO:0007669"/>
    <property type="project" value="UniProtKB-KW"/>
</dbReference>
<dbReference type="EC" id="3.4.21.-" evidence="2"/>
<reference evidence="2" key="1">
    <citation type="submission" date="2019-11" db="EMBL/GenBank/DDBJ databases">
        <authorList>
            <person name="Feng L."/>
        </authorList>
    </citation>
    <scope>NUCLEOTIDE SEQUENCE</scope>
    <source>
        <strain evidence="2">PgorbachiiLFYP46</strain>
    </source>
</reference>
<dbReference type="SMART" id="SM00245">
    <property type="entry name" value="TSPc"/>
    <property type="match status" value="1"/>
</dbReference>
<dbReference type="SUPFAM" id="SSF52096">
    <property type="entry name" value="ClpP/crotonase"/>
    <property type="match status" value="1"/>
</dbReference>
<keyword evidence="2" id="KW-0645">Protease</keyword>
<feature type="domain" description="Tail specific protease" evidence="1">
    <location>
        <begin position="157"/>
        <end position="328"/>
    </location>
</feature>
<dbReference type="GO" id="GO:0007165">
    <property type="term" value="P:signal transduction"/>
    <property type="evidence" value="ECO:0007669"/>
    <property type="project" value="TreeGrafter"/>
</dbReference>
<dbReference type="AlphaFoldDB" id="A0A6N3CUY3"/>
<accession>A0A6N3CUY3</accession>
<dbReference type="Gene3D" id="3.90.226.10">
    <property type="entry name" value="2-enoyl-CoA Hydratase, Chain A, domain 1"/>
    <property type="match status" value="1"/>
</dbReference>